<keyword evidence="5" id="KW-1133">Transmembrane helix</keyword>
<dbReference type="PATRIC" id="fig|1088869.3.peg.2801"/>
<name>G6XMT9_9PROT</name>
<dbReference type="InterPro" id="IPR034746">
    <property type="entry name" value="POTRA"/>
</dbReference>
<evidence type="ECO:0000256" key="1">
    <source>
        <dbReference type="ARBA" id="ARBA00004370"/>
    </source>
</evidence>
<evidence type="ECO:0000256" key="7">
    <source>
        <dbReference type="ARBA" id="ARBA00023306"/>
    </source>
</evidence>
<dbReference type="GO" id="GO:0019867">
    <property type="term" value="C:outer membrane"/>
    <property type="evidence" value="ECO:0007669"/>
    <property type="project" value="InterPro"/>
</dbReference>
<evidence type="ECO:0000256" key="5">
    <source>
        <dbReference type="ARBA" id="ARBA00022989"/>
    </source>
</evidence>
<accession>G6XMT9</accession>
<keyword evidence="6" id="KW-0472">Membrane</keyword>
<evidence type="ECO:0000256" key="2">
    <source>
        <dbReference type="ARBA" id="ARBA00022475"/>
    </source>
</evidence>
<dbReference type="InterPro" id="IPR010827">
    <property type="entry name" value="BamA/TamA_POTRA"/>
</dbReference>
<protein>
    <recommendedName>
        <fullName evidence="8">POTRA domain-containing protein</fullName>
    </recommendedName>
</protein>
<dbReference type="Pfam" id="PF08478">
    <property type="entry name" value="POTRA_1"/>
    <property type="match status" value="1"/>
</dbReference>
<feature type="domain" description="POTRA" evidence="8">
    <location>
        <begin position="56"/>
        <end position="131"/>
    </location>
</feature>
<dbReference type="Gene3D" id="3.10.20.310">
    <property type="entry name" value="membrane protein fhac"/>
    <property type="match status" value="2"/>
</dbReference>
<evidence type="ECO:0000259" key="8">
    <source>
        <dbReference type="PROSITE" id="PS51779"/>
    </source>
</evidence>
<dbReference type="eggNOG" id="COG4775">
    <property type="taxonomic scope" value="Bacteria"/>
</dbReference>
<comment type="subcellular location">
    <subcellularLocation>
        <location evidence="1">Membrane</location>
    </subcellularLocation>
</comment>
<dbReference type="Pfam" id="PF07244">
    <property type="entry name" value="POTRA"/>
    <property type="match status" value="1"/>
</dbReference>
<keyword evidence="10" id="KW-1185">Reference proteome</keyword>
<proteinExistence type="predicted"/>
<comment type="caution">
    <text evidence="9">The sequence shown here is derived from an EMBL/GenBank/DDBJ whole genome shotgun (WGS) entry which is preliminary data.</text>
</comment>
<evidence type="ECO:0000256" key="4">
    <source>
        <dbReference type="ARBA" id="ARBA00022692"/>
    </source>
</evidence>
<keyword evidence="4" id="KW-0812">Transmembrane</keyword>
<keyword evidence="7" id="KW-0131">Cell cycle</keyword>
<dbReference type="GO" id="GO:0051301">
    <property type="term" value="P:cell division"/>
    <property type="evidence" value="ECO:0007669"/>
    <property type="project" value="UniProtKB-KW"/>
</dbReference>
<dbReference type="Proteomes" id="UP000004949">
    <property type="component" value="Unassembled WGS sequence"/>
</dbReference>
<gene>
    <name evidence="9" type="ORF">GMO_28070</name>
</gene>
<evidence type="ECO:0000256" key="6">
    <source>
        <dbReference type="ARBA" id="ARBA00023136"/>
    </source>
</evidence>
<evidence type="ECO:0000256" key="3">
    <source>
        <dbReference type="ARBA" id="ARBA00022618"/>
    </source>
</evidence>
<sequence>MELSFFIFPSGNIAMSSRFMLIHALSGVSLGTALLMAPVPAAQASASQTASQNSPLRLTAVALKGNHRVSTEDILKAFGYQPGQTVTRADLNAAQQRIGALYSSRNVGTSLGEQLRITGNAVEVHLIFEEQAAPAQQPAAGLVLDQVTFAGNQKVSTAELQAATSLHAGSPVSNDTLLADEKAIQALYKSKNLGASIQPEATYPQHNNHVVLTWQIREVASKSE</sequence>
<keyword evidence="2" id="KW-1003">Cell membrane</keyword>
<keyword evidence="3" id="KW-0132">Cell division</keyword>
<reference evidence="9 10" key="1">
    <citation type="submission" date="2011-10" db="EMBL/GenBank/DDBJ databases">
        <title>Genome sequence of Gluconobacter morbifer G707, isolated from Drosophila gut.</title>
        <authorList>
            <person name="Lee W.-J."/>
            <person name="Kim E.-K."/>
        </authorList>
    </citation>
    <scope>NUCLEOTIDE SEQUENCE [LARGE SCALE GENOMIC DNA]</scope>
    <source>
        <strain evidence="9 10">G707</strain>
    </source>
</reference>
<dbReference type="PROSITE" id="PS51779">
    <property type="entry name" value="POTRA"/>
    <property type="match status" value="1"/>
</dbReference>
<dbReference type="AlphaFoldDB" id="G6XMT9"/>
<evidence type="ECO:0000313" key="9">
    <source>
        <dbReference type="EMBL" id="EHH66915.1"/>
    </source>
</evidence>
<dbReference type="STRING" id="1088869.GMO_28070"/>
<organism evidence="9 10">
    <name type="scientific">Gluconobacter morbifer G707</name>
    <dbReference type="NCBI Taxonomy" id="1088869"/>
    <lineage>
        <taxon>Bacteria</taxon>
        <taxon>Pseudomonadati</taxon>
        <taxon>Pseudomonadota</taxon>
        <taxon>Alphaproteobacteria</taxon>
        <taxon>Acetobacterales</taxon>
        <taxon>Acetobacteraceae</taxon>
        <taxon>Gluconobacter</taxon>
    </lineage>
</organism>
<dbReference type="InterPro" id="IPR013685">
    <property type="entry name" value="POTRA_FtsQ_type"/>
</dbReference>
<dbReference type="EMBL" id="AGQV01000016">
    <property type="protein sequence ID" value="EHH66915.1"/>
    <property type="molecule type" value="Genomic_DNA"/>
</dbReference>
<evidence type="ECO:0000313" key="10">
    <source>
        <dbReference type="Proteomes" id="UP000004949"/>
    </source>
</evidence>